<feature type="domain" description="Thioredoxin" evidence="2">
    <location>
        <begin position="37"/>
        <end position="138"/>
    </location>
</feature>
<feature type="chain" id="PRO_5009235765" evidence="1">
    <location>
        <begin position="27"/>
        <end position="329"/>
    </location>
</feature>
<evidence type="ECO:0000313" key="4">
    <source>
        <dbReference type="Proteomes" id="UP000191024"/>
    </source>
</evidence>
<sequence length="329" mass="36275">MHVNRLAVACLVWLLGSSSFLHPVAAMVVEIDSTADLIEVVAATQIPTFVTVFKEGCHWCEELEPAFEYLERLFGPKLQLVRVDGRRATRFTETMQIRSFPELLLLQGGAVTLEQMSESHYAGSYQGPRNVKSLAAFISERTGLLAELPDALVKPVNSLPEIANSAAVILFLSPYMDPQYASLFASGAATDVAERLASDNCDLDVAFYSVDVSNQTSAATVNALRIGVTPTAVVVTPKGRYVKYEFRARNGLPGNQARETLQTMLNRCLRHVDDQPSACIEYVNTLPNAFFYDSLQDLQGDAIEQVLDPDLDSPSDFDEEWLFGSLRDL</sequence>
<name>A0A1G4IW05_9SACH</name>
<dbReference type="EMBL" id="LT598464">
    <property type="protein sequence ID" value="SCU81000.1"/>
    <property type="molecule type" value="Genomic_DNA"/>
</dbReference>
<dbReference type="Pfam" id="PF00085">
    <property type="entry name" value="Thioredoxin"/>
    <property type="match status" value="1"/>
</dbReference>
<dbReference type="GO" id="GO:0006457">
    <property type="term" value="P:protein folding"/>
    <property type="evidence" value="ECO:0007669"/>
    <property type="project" value="TreeGrafter"/>
</dbReference>
<evidence type="ECO:0000313" key="3">
    <source>
        <dbReference type="EMBL" id="SCU81000.1"/>
    </source>
</evidence>
<dbReference type="STRING" id="1230905.A0A1G4IW05"/>
<dbReference type="PANTHER" id="PTHR45672">
    <property type="entry name" value="PROTEIN DISULFIDE-ISOMERASE C17H9.14C-RELATED"/>
    <property type="match status" value="1"/>
</dbReference>
<protein>
    <submittedName>
        <fullName evidence="3">LAMI_0B04434g1_1</fullName>
    </submittedName>
</protein>
<dbReference type="Proteomes" id="UP000191024">
    <property type="component" value="Chromosome B"/>
</dbReference>
<dbReference type="CDD" id="cd02961">
    <property type="entry name" value="PDI_a_family"/>
    <property type="match status" value="1"/>
</dbReference>
<dbReference type="SUPFAM" id="SSF52833">
    <property type="entry name" value="Thioredoxin-like"/>
    <property type="match status" value="1"/>
</dbReference>
<accession>A0A1G4IW05</accession>
<dbReference type="InterPro" id="IPR051063">
    <property type="entry name" value="PDI"/>
</dbReference>
<dbReference type="InterPro" id="IPR013766">
    <property type="entry name" value="Thioredoxin_domain"/>
</dbReference>
<keyword evidence="4" id="KW-1185">Reference proteome</keyword>
<dbReference type="GO" id="GO:0003756">
    <property type="term" value="F:protein disulfide isomerase activity"/>
    <property type="evidence" value="ECO:0007669"/>
    <property type="project" value="TreeGrafter"/>
</dbReference>
<reference evidence="3 4" key="1">
    <citation type="submission" date="2016-03" db="EMBL/GenBank/DDBJ databases">
        <authorList>
            <person name="Devillers H."/>
        </authorList>
    </citation>
    <scope>NUCLEOTIDE SEQUENCE [LARGE SCALE GENOMIC DNA]</scope>
    <source>
        <strain evidence="3">CBS 11717</strain>
    </source>
</reference>
<evidence type="ECO:0000259" key="2">
    <source>
        <dbReference type="Pfam" id="PF00085"/>
    </source>
</evidence>
<proteinExistence type="predicted"/>
<dbReference type="OrthoDB" id="10264505at2759"/>
<dbReference type="InterPro" id="IPR036249">
    <property type="entry name" value="Thioredoxin-like_sf"/>
</dbReference>
<gene>
    <name evidence="3" type="ORF">LAMI_0B04434G</name>
</gene>
<feature type="signal peptide" evidence="1">
    <location>
        <begin position="1"/>
        <end position="26"/>
    </location>
</feature>
<dbReference type="PANTHER" id="PTHR45672:SF15">
    <property type="entry name" value="THIOREDOXIN DOMAIN-CONTAINING PROTEIN"/>
    <property type="match status" value="1"/>
</dbReference>
<keyword evidence="1" id="KW-0732">Signal</keyword>
<dbReference type="AlphaFoldDB" id="A0A1G4IW05"/>
<evidence type="ECO:0000256" key="1">
    <source>
        <dbReference type="SAM" id="SignalP"/>
    </source>
</evidence>
<dbReference type="Gene3D" id="3.40.30.10">
    <property type="entry name" value="Glutaredoxin"/>
    <property type="match status" value="1"/>
</dbReference>
<organism evidence="3 4">
    <name type="scientific">Lachancea mirantina</name>
    <dbReference type="NCBI Taxonomy" id="1230905"/>
    <lineage>
        <taxon>Eukaryota</taxon>
        <taxon>Fungi</taxon>
        <taxon>Dikarya</taxon>
        <taxon>Ascomycota</taxon>
        <taxon>Saccharomycotina</taxon>
        <taxon>Saccharomycetes</taxon>
        <taxon>Saccharomycetales</taxon>
        <taxon>Saccharomycetaceae</taxon>
        <taxon>Lachancea</taxon>
    </lineage>
</organism>
<dbReference type="GO" id="GO:0005783">
    <property type="term" value="C:endoplasmic reticulum"/>
    <property type="evidence" value="ECO:0007669"/>
    <property type="project" value="TreeGrafter"/>
</dbReference>